<dbReference type="Proteomes" id="UP001180020">
    <property type="component" value="Unassembled WGS sequence"/>
</dbReference>
<feature type="compositionally biased region" description="Basic and acidic residues" evidence="1">
    <location>
        <begin position="1"/>
        <end position="36"/>
    </location>
</feature>
<reference evidence="2" key="2">
    <citation type="submission" date="2023-06" db="EMBL/GenBank/DDBJ databases">
        <authorList>
            <person name="Ma L."/>
            <person name="Liu K.-W."/>
            <person name="Li Z."/>
            <person name="Hsiao Y.-Y."/>
            <person name="Qi Y."/>
            <person name="Fu T."/>
            <person name="Tang G."/>
            <person name="Zhang D."/>
            <person name="Sun W.-H."/>
            <person name="Liu D.-K."/>
            <person name="Li Y."/>
            <person name="Chen G.-Z."/>
            <person name="Liu X.-D."/>
            <person name="Liao X.-Y."/>
            <person name="Jiang Y.-T."/>
            <person name="Yu X."/>
            <person name="Hao Y."/>
            <person name="Huang J."/>
            <person name="Zhao X.-W."/>
            <person name="Ke S."/>
            <person name="Chen Y.-Y."/>
            <person name="Wu W.-L."/>
            <person name="Hsu J.-L."/>
            <person name="Lin Y.-F."/>
            <person name="Huang M.-D."/>
            <person name="Li C.-Y."/>
            <person name="Huang L."/>
            <person name="Wang Z.-W."/>
            <person name="Zhao X."/>
            <person name="Zhong W.-Y."/>
            <person name="Peng D.-H."/>
            <person name="Ahmad S."/>
            <person name="Lan S."/>
            <person name="Zhang J.-S."/>
            <person name="Tsai W.-C."/>
            <person name="Van De Peer Y."/>
            <person name="Liu Z.-J."/>
        </authorList>
    </citation>
    <scope>NUCLEOTIDE SEQUENCE</scope>
    <source>
        <strain evidence="2">CP</strain>
        <tissue evidence="2">Leaves</tissue>
    </source>
</reference>
<name>A0AAV9DB25_ACOCL</name>
<sequence>MEEGKVEGTEKLEGEGKADEVGVEEGSRVGKGKVEGVEVEDTKEEVAMGHFSPLLLSEEDGKYYGNEFTGLFRQMLKRS</sequence>
<protein>
    <submittedName>
        <fullName evidence="2">Uncharacterized protein</fullName>
    </submittedName>
</protein>
<dbReference type="AlphaFoldDB" id="A0AAV9DB25"/>
<comment type="caution">
    <text evidence="2">The sequence shown here is derived from an EMBL/GenBank/DDBJ whole genome shotgun (WGS) entry which is preliminary data.</text>
</comment>
<proteinExistence type="predicted"/>
<feature type="region of interest" description="Disordered" evidence="1">
    <location>
        <begin position="1"/>
        <end position="41"/>
    </location>
</feature>
<gene>
    <name evidence="2" type="ORF">QJS10_CPB15g01377</name>
</gene>
<evidence type="ECO:0000313" key="2">
    <source>
        <dbReference type="EMBL" id="KAK1297323.1"/>
    </source>
</evidence>
<evidence type="ECO:0000313" key="3">
    <source>
        <dbReference type="Proteomes" id="UP001180020"/>
    </source>
</evidence>
<organism evidence="2 3">
    <name type="scientific">Acorus calamus</name>
    <name type="common">Sweet flag</name>
    <dbReference type="NCBI Taxonomy" id="4465"/>
    <lineage>
        <taxon>Eukaryota</taxon>
        <taxon>Viridiplantae</taxon>
        <taxon>Streptophyta</taxon>
        <taxon>Embryophyta</taxon>
        <taxon>Tracheophyta</taxon>
        <taxon>Spermatophyta</taxon>
        <taxon>Magnoliopsida</taxon>
        <taxon>Liliopsida</taxon>
        <taxon>Acoraceae</taxon>
        <taxon>Acorus</taxon>
    </lineage>
</organism>
<evidence type="ECO:0000256" key="1">
    <source>
        <dbReference type="SAM" id="MobiDB-lite"/>
    </source>
</evidence>
<keyword evidence="3" id="KW-1185">Reference proteome</keyword>
<reference evidence="2" key="1">
    <citation type="journal article" date="2023" name="Nat. Commun.">
        <title>Diploid and tetraploid genomes of Acorus and the evolution of monocots.</title>
        <authorList>
            <person name="Ma L."/>
            <person name="Liu K.W."/>
            <person name="Li Z."/>
            <person name="Hsiao Y.Y."/>
            <person name="Qi Y."/>
            <person name="Fu T."/>
            <person name="Tang G.D."/>
            <person name="Zhang D."/>
            <person name="Sun W.H."/>
            <person name="Liu D.K."/>
            <person name="Li Y."/>
            <person name="Chen G.Z."/>
            <person name="Liu X.D."/>
            <person name="Liao X.Y."/>
            <person name="Jiang Y.T."/>
            <person name="Yu X."/>
            <person name="Hao Y."/>
            <person name="Huang J."/>
            <person name="Zhao X.W."/>
            <person name="Ke S."/>
            <person name="Chen Y.Y."/>
            <person name="Wu W.L."/>
            <person name="Hsu J.L."/>
            <person name="Lin Y.F."/>
            <person name="Huang M.D."/>
            <person name="Li C.Y."/>
            <person name="Huang L."/>
            <person name="Wang Z.W."/>
            <person name="Zhao X."/>
            <person name="Zhong W.Y."/>
            <person name="Peng D.H."/>
            <person name="Ahmad S."/>
            <person name="Lan S."/>
            <person name="Zhang J.S."/>
            <person name="Tsai W.C."/>
            <person name="Van de Peer Y."/>
            <person name="Liu Z.J."/>
        </authorList>
    </citation>
    <scope>NUCLEOTIDE SEQUENCE</scope>
    <source>
        <strain evidence="2">CP</strain>
    </source>
</reference>
<accession>A0AAV9DB25</accession>
<dbReference type="EMBL" id="JAUJYO010000015">
    <property type="protein sequence ID" value="KAK1297323.1"/>
    <property type="molecule type" value="Genomic_DNA"/>
</dbReference>